<keyword evidence="7" id="KW-0539">Nucleus</keyword>
<dbReference type="InterPro" id="IPR019191">
    <property type="entry name" value="Essential_protein_Yae1_N"/>
</dbReference>
<proteinExistence type="inferred from homology"/>
<evidence type="ECO:0000256" key="3">
    <source>
        <dbReference type="ARBA" id="ARBA00007096"/>
    </source>
</evidence>
<dbReference type="EMBL" id="JBEVYD010000009">
    <property type="protein sequence ID" value="KAL3230421.1"/>
    <property type="molecule type" value="Genomic_DNA"/>
</dbReference>
<comment type="similarity">
    <text evidence="3">Belongs to the YAE1 family.</text>
</comment>
<accession>A0ABR4NQH8</accession>
<keyword evidence="6" id="KW-0963">Cytoplasm</keyword>
<dbReference type="Proteomes" id="UP001623330">
    <property type="component" value="Unassembled WGS sequence"/>
</dbReference>
<comment type="caution">
    <text evidence="9">The sequence shown here is derived from an EMBL/GenBank/DDBJ whole genome shotgun (WGS) entry which is preliminary data.</text>
</comment>
<evidence type="ECO:0000256" key="2">
    <source>
        <dbReference type="ARBA" id="ARBA00004496"/>
    </source>
</evidence>
<name>A0ABR4NQH8_9SACH</name>
<evidence type="ECO:0000256" key="5">
    <source>
        <dbReference type="ARBA" id="ARBA00018400"/>
    </source>
</evidence>
<keyword evidence="10" id="KW-1185">Reference proteome</keyword>
<dbReference type="Pfam" id="PF09811">
    <property type="entry name" value="Yae1_N"/>
    <property type="match status" value="1"/>
</dbReference>
<evidence type="ECO:0000259" key="8">
    <source>
        <dbReference type="Pfam" id="PF09811"/>
    </source>
</evidence>
<evidence type="ECO:0000313" key="9">
    <source>
        <dbReference type="EMBL" id="KAL3230421.1"/>
    </source>
</evidence>
<evidence type="ECO:0000313" key="10">
    <source>
        <dbReference type="Proteomes" id="UP001623330"/>
    </source>
</evidence>
<gene>
    <name evidence="9" type="ORF">RNJ44_00870</name>
</gene>
<comment type="subcellular location">
    <subcellularLocation>
        <location evidence="2">Cytoplasm</location>
    </subcellularLocation>
    <subcellularLocation>
        <location evidence="1">Nucleus</location>
    </subcellularLocation>
</comment>
<dbReference type="InterPro" id="IPR038881">
    <property type="entry name" value="Yae1-like"/>
</dbReference>
<protein>
    <recommendedName>
        <fullName evidence="5">Protein YAE1</fullName>
    </recommendedName>
    <alternativeName>
        <fullName evidence="4">Protein yae1</fullName>
    </alternativeName>
</protein>
<dbReference type="PANTHER" id="PTHR18829:SF0">
    <property type="entry name" value="PROTEIN YAE1 HOMOLOG"/>
    <property type="match status" value="1"/>
</dbReference>
<feature type="domain" description="Essential protein Yae1 N-terminal" evidence="8">
    <location>
        <begin position="42"/>
        <end position="80"/>
    </location>
</feature>
<reference evidence="9 10" key="1">
    <citation type="submission" date="2024-05" db="EMBL/GenBank/DDBJ databases">
        <title>Long read based assembly of the Candida bracarensis genome reveals expanded adhesin content.</title>
        <authorList>
            <person name="Marcet-Houben M."/>
            <person name="Ksiezopolska E."/>
            <person name="Gabaldon T."/>
        </authorList>
    </citation>
    <scope>NUCLEOTIDE SEQUENCE [LARGE SCALE GENOMIC DNA]</scope>
    <source>
        <strain evidence="9 10">CBM6</strain>
    </source>
</reference>
<evidence type="ECO:0000256" key="6">
    <source>
        <dbReference type="ARBA" id="ARBA00022490"/>
    </source>
</evidence>
<evidence type="ECO:0000256" key="7">
    <source>
        <dbReference type="ARBA" id="ARBA00023242"/>
    </source>
</evidence>
<evidence type="ECO:0000256" key="1">
    <source>
        <dbReference type="ARBA" id="ARBA00004123"/>
    </source>
</evidence>
<organism evidence="9 10">
    <name type="scientific">Nakaseomyces bracarensis</name>
    <dbReference type="NCBI Taxonomy" id="273131"/>
    <lineage>
        <taxon>Eukaryota</taxon>
        <taxon>Fungi</taxon>
        <taxon>Dikarya</taxon>
        <taxon>Ascomycota</taxon>
        <taxon>Saccharomycotina</taxon>
        <taxon>Saccharomycetes</taxon>
        <taxon>Saccharomycetales</taxon>
        <taxon>Saccharomycetaceae</taxon>
        <taxon>Nakaseomyces</taxon>
    </lineage>
</organism>
<evidence type="ECO:0000256" key="4">
    <source>
        <dbReference type="ARBA" id="ARBA00017286"/>
    </source>
</evidence>
<sequence>MAVDDEQGNNMLDDVWGSDGDEVVPDLTQDLRKLRDNHSKRGYLDGIVSAKDENLQTGFNASFPLGSELGMRVGKIIGRLQGLEYRYGGDDTQLTEDFVKAKQELRIDKILTKSIFDPEYNLPEGKHPTVDKWEELTNTYCKKYNVTTK</sequence>
<dbReference type="PANTHER" id="PTHR18829">
    <property type="entry name" value="PROTEIN YAE1 HOMOLOG"/>
    <property type="match status" value="1"/>
</dbReference>